<dbReference type="InterPro" id="IPR016181">
    <property type="entry name" value="Acyl_CoA_acyltransferase"/>
</dbReference>
<evidence type="ECO:0000313" key="3">
    <source>
        <dbReference type="Proteomes" id="UP000305546"/>
    </source>
</evidence>
<keyword evidence="2" id="KW-0808">Transferase</keyword>
<dbReference type="SUPFAM" id="SSF55729">
    <property type="entry name" value="Acyl-CoA N-acyltransferases (Nat)"/>
    <property type="match status" value="1"/>
</dbReference>
<dbReference type="AlphaFoldDB" id="A0A5C4LZQ0"/>
<dbReference type="Pfam" id="PF13508">
    <property type="entry name" value="Acetyltransf_7"/>
    <property type="match status" value="1"/>
</dbReference>
<reference evidence="2 3" key="1">
    <citation type="submission" date="2019-06" db="EMBL/GenBank/DDBJ databases">
        <title>Amycolatopsis alkalitolerans sp. nov., isolated from Gastrodia elata Blume.</title>
        <authorList>
            <person name="Narsing Rao M.P."/>
            <person name="Li W.J."/>
        </authorList>
    </citation>
    <scope>NUCLEOTIDE SEQUENCE [LARGE SCALE GENOMIC DNA]</scope>
    <source>
        <strain evidence="2 3">SYSUP0005</strain>
    </source>
</reference>
<gene>
    <name evidence="2" type="ORF">FG385_18070</name>
</gene>
<dbReference type="RefSeq" id="WP_139097932.1">
    <property type="nucleotide sequence ID" value="NZ_VDFW01000015.1"/>
</dbReference>
<sequence length="158" mass="16923">MLVIRRATPADVSGCVAIVRDSPDFFTSDVPGKVGADLEIHPAWVATTDDDLAGFAIVDRRAARGAEVLWMAVTASRRGGGVGTLLLEHVFRDLAESGVQVVEVKTQDASAGYEPYVATRAFWERRGFVHLDTIDPLPGWPPGNPAAIYVAALAATHR</sequence>
<dbReference type="CDD" id="cd04301">
    <property type="entry name" value="NAT_SF"/>
    <property type="match status" value="1"/>
</dbReference>
<dbReference type="Proteomes" id="UP000305546">
    <property type="component" value="Unassembled WGS sequence"/>
</dbReference>
<dbReference type="GO" id="GO:0016747">
    <property type="term" value="F:acyltransferase activity, transferring groups other than amino-acyl groups"/>
    <property type="evidence" value="ECO:0007669"/>
    <property type="project" value="InterPro"/>
</dbReference>
<accession>A0A5C4LZQ0</accession>
<protein>
    <submittedName>
        <fullName evidence="2">GNAT family N-acetyltransferase</fullName>
    </submittedName>
</protein>
<comment type="caution">
    <text evidence="2">The sequence shown here is derived from an EMBL/GenBank/DDBJ whole genome shotgun (WGS) entry which is preliminary data.</text>
</comment>
<proteinExistence type="predicted"/>
<feature type="domain" description="N-acetyltransferase" evidence="1">
    <location>
        <begin position="2"/>
        <end position="155"/>
    </location>
</feature>
<evidence type="ECO:0000259" key="1">
    <source>
        <dbReference type="PROSITE" id="PS51186"/>
    </source>
</evidence>
<dbReference type="OrthoDB" id="9783470at2"/>
<name>A0A5C4LZQ0_9PSEU</name>
<keyword evidence="3" id="KW-1185">Reference proteome</keyword>
<dbReference type="Gene3D" id="3.40.630.30">
    <property type="match status" value="1"/>
</dbReference>
<dbReference type="EMBL" id="VDFW01000015">
    <property type="protein sequence ID" value="TNC24333.1"/>
    <property type="molecule type" value="Genomic_DNA"/>
</dbReference>
<evidence type="ECO:0000313" key="2">
    <source>
        <dbReference type="EMBL" id="TNC24333.1"/>
    </source>
</evidence>
<dbReference type="InterPro" id="IPR000182">
    <property type="entry name" value="GNAT_dom"/>
</dbReference>
<organism evidence="2 3">
    <name type="scientific">Amycolatopsis alkalitolerans</name>
    <dbReference type="NCBI Taxonomy" id="2547244"/>
    <lineage>
        <taxon>Bacteria</taxon>
        <taxon>Bacillati</taxon>
        <taxon>Actinomycetota</taxon>
        <taxon>Actinomycetes</taxon>
        <taxon>Pseudonocardiales</taxon>
        <taxon>Pseudonocardiaceae</taxon>
        <taxon>Amycolatopsis</taxon>
    </lineage>
</organism>
<dbReference type="PROSITE" id="PS51186">
    <property type="entry name" value="GNAT"/>
    <property type="match status" value="1"/>
</dbReference>